<keyword evidence="2" id="KW-0333">Golgi apparatus</keyword>
<sequence length="545" mass="62350">MVAALDPWTSKTLGQWDVHQCFNAPMERLRYKGSGGTYEWGSNHWHETTWNKVRITSAVYELGFHIIHSDADVTWFKDPMPFFSKYFSGPPHVLFSSDALETQNLGPGDQGLEADTGPHHNINTGVYFIQQYPGGKNFLNAWLSQKKEGPVRTRGIGHDQDGLNLLARGKEFWGNTDPNMPSAWPSMRQGQRMFSAVLDNSTLISLLPVSMFGNAYTYVTGRVHEQMQHPLYEVHWVWSGTTLEAKQQTMRDALKFWDPPEYYNAKDLALITFDIWIPEAPETFNSLKDEDTEKMLQFHVIAANRQLRQAYYGFIAAMGLGRILILPKFHCFCAKNWKETIACRVYGEKHSTFPFECSLSQLLRAKRLLHGLNVESETKKGSVTIREHSFLSNQNVPDEIKKSRLVLEPAAERRLDKDVTAPPSASLQDVVKLPDGSFKLTVPWPLDVEELKEMLKEILPKFRIVHLSNATKIVGFDFYDPTFHAKFDEEISKMTTYWCCRSQKDVDRYNASVKVDLRILPEERDQSSKHLLSVFGTTFVTSISP</sequence>
<keyword evidence="2" id="KW-0961">Cell wall biogenesis/degradation</keyword>
<dbReference type="PANTHER" id="PTHR46936:SF1">
    <property type="entry name" value="ARABINOSYLTRANSFERASE XEG113"/>
    <property type="match status" value="1"/>
</dbReference>
<evidence type="ECO:0000259" key="3">
    <source>
        <dbReference type="Pfam" id="PF03407"/>
    </source>
</evidence>
<dbReference type="EC" id="2.4.2.-" evidence="2"/>
<evidence type="ECO:0000256" key="1">
    <source>
        <dbReference type="ARBA" id="ARBA00007033"/>
    </source>
</evidence>
<evidence type="ECO:0000256" key="2">
    <source>
        <dbReference type="RuleBase" id="RU363055"/>
    </source>
</evidence>
<keyword evidence="2" id="KW-0812">Transmembrane</keyword>
<keyword evidence="2" id="KW-0328">Glycosyltransferase</keyword>
<dbReference type="Pfam" id="PF03407">
    <property type="entry name" value="Nucleotid_trans"/>
    <property type="match status" value="1"/>
</dbReference>
<dbReference type="SUPFAM" id="SSF53448">
    <property type="entry name" value="Nucleotide-diphospho-sugar transferases"/>
    <property type="match status" value="1"/>
</dbReference>
<protein>
    <recommendedName>
        <fullName evidence="2">Glycosyltransferase</fullName>
        <ecNumber evidence="2">2.4.2.-</ecNumber>
    </recommendedName>
</protein>
<keyword evidence="5" id="KW-1185">Reference proteome</keyword>
<comment type="caution">
    <text evidence="4">The sequence shown here is derived from an EMBL/GenBank/DDBJ whole genome shotgun (WGS) entry which is preliminary data.</text>
</comment>
<dbReference type="InterPro" id="IPR029044">
    <property type="entry name" value="Nucleotide-diphossugar_trans"/>
</dbReference>
<proteinExistence type="inferred from homology"/>
<accession>A0A250WX72</accession>
<keyword evidence="2" id="KW-0808">Transferase</keyword>
<evidence type="ECO:0000313" key="4">
    <source>
        <dbReference type="EMBL" id="GAX75130.1"/>
    </source>
</evidence>
<dbReference type="STRING" id="1157962.A0A250WX72"/>
<reference evidence="4 5" key="1">
    <citation type="submission" date="2017-08" db="EMBL/GenBank/DDBJ databases">
        <title>Acidophilic green algal genome provides insights into adaptation to an acidic environment.</title>
        <authorList>
            <person name="Hirooka S."/>
            <person name="Hirose Y."/>
            <person name="Kanesaki Y."/>
            <person name="Higuchi S."/>
            <person name="Fujiwara T."/>
            <person name="Onuma R."/>
            <person name="Era A."/>
            <person name="Ohbayashi R."/>
            <person name="Uzuka A."/>
            <person name="Nozaki H."/>
            <person name="Yoshikawa H."/>
            <person name="Miyagishima S.Y."/>
        </authorList>
    </citation>
    <scope>NUCLEOTIDE SEQUENCE [LARGE SCALE GENOMIC DNA]</scope>
    <source>
        <strain evidence="4 5">NIES-2499</strain>
    </source>
</reference>
<dbReference type="AlphaFoldDB" id="A0A250WX72"/>
<dbReference type="PANTHER" id="PTHR46936">
    <property type="entry name" value="ARABINOSYLTRANSFERASE XEG113"/>
    <property type="match status" value="1"/>
</dbReference>
<name>A0A250WX72_9CHLO</name>
<dbReference type="InterPro" id="IPR053250">
    <property type="entry name" value="Glycosyltransferase_77"/>
</dbReference>
<feature type="domain" description="Nucleotide-diphospho-sugar transferase" evidence="3">
    <location>
        <begin position="2"/>
        <end position="248"/>
    </location>
</feature>
<organism evidence="4 5">
    <name type="scientific">Chlamydomonas eustigma</name>
    <dbReference type="NCBI Taxonomy" id="1157962"/>
    <lineage>
        <taxon>Eukaryota</taxon>
        <taxon>Viridiplantae</taxon>
        <taxon>Chlorophyta</taxon>
        <taxon>core chlorophytes</taxon>
        <taxon>Chlorophyceae</taxon>
        <taxon>CS clade</taxon>
        <taxon>Chlamydomonadales</taxon>
        <taxon>Chlamydomonadaceae</taxon>
        <taxon>Chlamydomonas</taxon>
    </lineage>
</organism>
<dbReference type="Proteomes" id="UP000232323">
    <property type="component" value="Unassembled WGS sequence"/>
</dbReference>
<keyword evidence="2" id="KW-0735">Signal-anchor</keyword>
<dbReference type="GO" id="GO:0000139">
    <property type="term" value="C:Golgi membrane"/>
    <property type="evidence" value="ECO:0007669"/>
    <property type="project" value="UniProtKB-SubCell"/>
</dbReference>
<gene>
    <name evidence="4" type="ORF">CEUSTIGMA_g2574.t1</name>
</gene>
<comment type="similarity">
    <text evidence="1 2">Belongs to the glycosyltransferase 77 family.</text>
</comment>
<dbReference type="EMBL" id="BEGY01000010">
    <property type="protein sequence ID" value="GAX75130.1"/>
    <property type="molecule type" value="Genomic_DNA"/>
</dbReference>
<dbReference type="OrthoDB" id="540503at2759"/>
<dbReference type="InterPro" id="IPR005069">
    <property type="entry name" value="Nucl-diP-sugar_transferase"/>
</dbReference>
<evidence type="ECO:0000313" key="5">
    <source>
        <dbReference type="Proteomes" id="UP000232323"/>
    </source>
</evidence>
<dbReference type="GO" id="GO:0052325">
    <property type="term" value="P:cell wall pectin biosynthetic process"/>
    <property type="evidence" value="ECO:0007669"/>
    <property type="project" value="TreeGrafter"/>
</dbReference>
<dbReference type="GO" id="GO:0052636">
    <property type="term" value="F:arabinosyltransferase activity"/>
    <property type="evidence" value="ECO:0007669"/>
    <property type="project" value="TreeGrafter"/>
</dbReference>
<comment type="subcellular location">
    <subcellularLocation>
        <location evidence="2">Golgi apparatus membrane</location>
        <topology evidence="2">Single-pass type II membrane protein</topology>
    </subcellularLocation>
</comment>